<dbReference type="PROSITE" id="PS51257">
    <property type="entry name" value="PROKAR_LIPOPROTEIN"/>
    <property type="match status" value="1"/>
</dbReference>
<dbReference type="AlphaFoldDB" id="A0A4Q7JC75"/>
<dbReference type="Proteomes" id="UP000292003">
    <property type="component" value="Unassembled WGS sequence"/>
</dbReference>
<accession>A0A4Q7JC75</accession>
<evidence type="ECO:0000313" key="1">
    <source>
        <dbReference type="EMBL" id="RZQ63894.1"/>
    </source>
</evidence>
<sequence length="137" mass="13934">MNWRRGFAGCGAAVALSGCVPVGCPEIGYTAISTLGVPADLPPAAALELRLCQDECVVVRPRVVRPGGAEFGGGGTRSASFEQGPVEATLTVRAPEGTVLLTASGTIPVTVNEEGVSPCTQYTFQVRATAAADGSLR</sequence>
<dbReference type="EMBL" id="SFCC01000005">
    <property type="protein sequence ID" value="RZQ63894.1"/>
    <property type="molecule type" value="Genomic_DNA"/>
</dbReference>
<proteinExistence type="predicted"/>
<comment type="caution">
    <text evidence="1">The sequence shown here is derived from an EMBL/GenBank/DDBJ whole genome shotgun (WGS) entry which is preliminary data.</text>
</comment>
<keyword evidence="2" id="KW-1185">Reference proteome</keyword>
<reference evidence="1 2" key="1">
    <citation type="submission" date="2019-02" db="EMBL/GenBank/DDBJ databases">
        <title>Draft genome sequence of Amycolatopsis sp. 8-3EHSu isolated from roots of Suaeda maritima.</title>
        <authorList>
            <person name="Duangmal K."/>
            <person name="Chantavorakit T."/>
        </authorList>
    </citation>
    <scope>NUCLEOTIDE SEQUENCE [LARGE SCALE GENOMIC DNA]</scope>
    <source>
        <strain evidence="1 2">8-3EHSu</strain>
    </source>
</reference>
<name>A0A4Q7JC75_9PSEU</name>
<evidence type="ECO:0000313" key="2">
    <source>
        <dbReference type="Proteomes" id="UP000292003"/>
    </source>
</evidence>
<gene>
    <name evidence="1" type="ORF">EWH70_12150</name>
</gene>
<protein>
    <submittedName>
        <fullName evidence="1">Uncharacterized protein</fullName>
    </submittedName>
</protein>
<dbReference type="RefSeq" id="WP_130475419.1">
    <property type="nucleotide sequence ID" value="NZ_SFCC01000005.1"/>
</dbReference>
<organism evidence="1 2">
    <name type="scientific">Amycolatopsis suaedae</name>
    <dbReference type="NCBI Taxonomy" id="2510978"/>
    <lineage>
        <taxon>Bacteria</taxon>
        <taxon>Bacillati</taxon>
        <taxon>Actinomycetota</taxon>
        <taxon>Actinomycetes</taxon>
        <taxon>Pseudonocardiales</taxon>
        <taxon>Pseudonocardiaceae</taxon>
        <taxon>Amycolatopsis</taxon>
    </lineage>
</organism>